<organism evidence="1 2">
    <name type="scientific">Ketobacter alkanivorans</name>
    <dbReference type="NCBI Taxonomy" id="1917421"/>
    <lineage>
        <taxon>Bacteria</taxon>
        <taxon>Pseudomonadati</taxon>
        <taxon>Pseudomonadota</taxon>
        <taxon>Gammaproteobacteria</taxon>
        <taxon>Pseudomonadales</taxon>
        <taxon>Ketobacteraceae</taxon>
        <taxon>Ketobacter</taxon>
    </lineage>
</organism>
<dbReference type="RefSeq" id="WP_101895311.1">
    <property type="nucleotide sequence ID" value="NZ_CP022684.1"/>
</dbReference>
<evidence type="ECO:0000313" key="1">
    <source>
        <dbReference type="EMBL" id="AUM13936.1"/>
    </source>
</evidence>
<gene>
    <name evidence="1" type="ORF">Kalk_16545</name>
</gene>
<name>A0A2K9LNJ9_9GAMM</name>
<accession>A0A2K9LNJ9</accession>
<reference evidence="2" key="1">
    <citation type="submission" date="2017-08" db="EMBL/GenBank/DDBJ databases">
        <title>Direct submision.</title>
        <authorList>
            <person name="Kim S.-J."/>
            <person name="Rhee S.-K."/>
        </authorList>
    </citation>
    <scope>NUCLEOTIDE SEQUENCE [LARGE SCALE GENOMIC DNA]</scope>
    <source>
        <strain evidence="2">GI5</strain>
    </source>
</reference>
<protein>
    <submittedName>
        <fullName evidence="1">Uncharacterized protein</fullName>
    </submittedName>
</protein>
<keyword evidence="2" id="KW-1185">Reference proteome</keyword>
<dbReference type="Proteomes" id="UP000235116">
    <property type="component" value="Chromosome"/>
</dbReference>
<proteinExistence type="predicted"/>
<dbReference type="EMBL" id="CP022684">
    <property type="protein sequence ID" value="AUM13936.1"/>
    <property type="molecule type" value="Genomic_DNA"/>
</dbReference>
<dbReference type="OrthoDB" id="7065204at2"/>
<evidence type="ECO:0000313" key="2">
    <source>
        <dbReference type="Proteomes" id="UP000235116"/>
    </source>
</evidence>
<dbReference type="KEGG" id="kak:Kalk_16545"/>
<sequence>MKKVNLFSSISHYRLDNQPHIQVLLQGHPTGRHLKGRQLVDQYASGQRYVLITSDDNPFDEVLHIYLLDLELHILDEMDLAQPYTSGIYRAQHHYGKRLEFTFFPEGLWCLEVREQPKSKPLNYDHYPVRRPIKLWGQQYLHLHQEHVQVA</sequence>
<dbReference type="AlphaFoldDB" id="A0A2K9LNJ9"/>